<feature type="non-terminal residue" evidence="1">
    <location>
        <position position="205"/>
    </location>
</feature>
<protein>
    <submittedName>
        <fullName evidence="1">Uncharacterized protein</fullName>
    </submittedName>
</protein>
<dbReference type="Proteomes" id="UP001218188">
    <property type="component" value="Unassembled WGS sequence"/>
</dbReference>
<sequence length="205" mass="23807">MNRPEITADHPPPTLGCRNYRSKRVCHGMRPWPRCSQTGIILVQAFNQYQIDLLPSVQAQEIFSMMAMIFNQCQLGRRLPVRAQGKCLMMATVFNQCQLDLLPPVQAQEIFFMMTTIFNQCQVDRLLPVRVQGNFSMRATVLTSSWRAFLMDTQVQHFHPLRPLTRICLHLVTGHRRVHGRYRRHRQVSSLTFLGIAHHPFPLKS</sequence>
<organism evidence="1 2">
    <name type="scientific">Mycena alexandri</name>
    <dbReference type="NCBI Taxonomy" id="1745969"/>
    <lineage>
        <taxon>Eukaryota</taxon>
        <taxon>Fungi</taxon>
        <taxon>Dikarya</taxon>
        <taxon>Basidiomycota</taxon>
        <taxon>Agaricomycotina</taxon>
        <taxon>Agaricomycetes</taxon>
        <taxon>Agaricomycetidae</taxon>
        <taxon>Agaricales</taxon>
        <taxon>Marasmiineae</taxon>
        <taxon>Mycenaceae</taxon>
        <taxon>Mycena</taxon>
    </lineage>
</organism>
<name>A0AAD6SM71_9AGAR</name>
<reference evidence="1" key="1">
    <citation type="submission" date="2023-03" db="EMBL/GenBank/DDBJ databases">
        <title>Massive genome expansion in bonnet fungi (Mycena s.s.) driven by repeated elements and novel gene families across ecological guilds.</title>
        <authorList>
            <consortium name="Lawrence Berkeley National Laboratory"/>
            <person name="Harder C.B."/>
            <person name="Miyauchi S."/>
            <person name="Viragh M."/>
            <person name="Kuo A."/>
            <person name="Thoen E."/>
            <person name="Andreopoulos B."/>
            <person name="Lu D."/>
            <person name="Skrede I."/>
            <person name="Drula E."/>
            <person name="Henrissat B."/>
            <person name="Morin E."/>
            <person name="Kohler A."/>
            <person name="Barry K."/>
            <person name="LaButti K."/>
            <person name="Morin E."/>
            <person name="Salamov A."/>
            <person name="Lipzen A."/>
            <person name="Mereny Z."/>
            <person name="Hegedus B."/>
            <person name="Baldrian P."/>
            <person name="Stursova M."/>
            <person name="Weitz H."/>
            <person name="Taylor A."/>
            <person name="Grigoriev I.V."/>
            <person name="Nagy L.G."/>
            <person name="Martin F."/>
            <person name="Kauserud H."/>
        </authorList>
    </citation>
    <scope>NUCLEOTIDE SEQUENCE</scope>
    <source>
        <strain evidence="1">CBHHK200</strain>
    </source>
</reference>
<accession>A0AAD6SM71</accession>
<evidence type="ECO:0000313" key="1">
    <source>
        <dbReference type="EMBL" id="KAJ7028197.1"/>
    </source>
</evidence>
<keyword evidence="2" id="KW-1185">Reference proteome</keyword>
<comment type="caution">
    <text evidence="1">The sequence shown here is derived from an EMBL/GenBank/DDBJ whole genome shotgun (WGS) entry which is preliminary data.</text>
</comment>
<evidence type="ECO:0000313" key="2">
    <source>
        <dbReference type="Proteomes" id="UP001218188"/>
    </source>
</evidence>
<dbReference type="EMBL" id="JARJCM010000115">
    <property type="protein sequence ID" value="KAJ7028197.1"/>
    <property type="molecule type" value="Genomic_DNA"/>
</dbReference>
<gene>
    <name evidence="1" type="ORF">C8F04DRAFT_1120322</name>
</gene>
<dbReference type="AlphaFoldDB" id="A0AAD6SM71"/>
<proteinExistence type="predicted"/>